<dbReference type="Gene3D" id="2.60.200.20">
    <property type="match status" value="1"/>
</dbReference>
<dbReference type="CDD" id="cd00060">
    <property type="entry name" value="FHA"/>
    <property type="match status" value="1"/>
</dbReference>
<accession>A0ABM9A4D4</accession>
<evidence type="ECO:0000313" key="3">
    <source>
        <dbReference type="EMBL" id="CAH0539708.1"/>
    </source>
</evidence>
<dbReference type="SUPFAM" id="SSF49879">
    <property type="entry name" value="SMAD/FHA domain"/>
    <property type="match status" value="1"/>
</dbReference>
<dbReference type="InterPro" id="IPR046883">
    <property type="entry name" value="T6SS_FHA_C"/>
</dbReference>
<dbReference type="Pfam" id="PF00498">
    <property type="entry name" value="FHA"/>
    <property type="match status" value="1"/>
</dbReference>
<dbReference type="EMBL" id="CAKLDM010000002">
    <property type="protein sequence ID" value="CAH0539708.1"/>
    <property type="molecule type" value="Genomic_DNA"/>
</dbReference>
<name>A0ABM9A4D4_9VIBR</name>
<feature type="domain" description="FHA" evidence="2">
    <location>
        <begin position="28"/>
        <end position="78"/>
    </location>
</feature>
<feature type="region of interest" description="Disordered" evidence="1">
    <location>
        <begin position="176"/>
        <end position="207"/>
    </location>
</feature>
<keyword evidence="4" id="KW-1185">Reference proteome</keyword>
<protein>
    <recommendedName>
        <fullName evidence="2">FHA domain-containing protein</fullName>
    </recommendedName>
</protein>
<evidence type="ECO:0000256" key="1">
    <source>
        <dbReference type="SAM" id="MobiDB-lite"/>
    </source>
</evidence>
<reference evidence="3" key="1">
    <citation type="submission" date="2021-11" db="EMBL/GenBank/DDBJ databases">
        <authorList>
            <person name="Rodrigo-Torres L."/>
            <person name="Arahal R. D."/>
            <person name="Lucena T."/>
        </authorList>
    </citation>
    <scope>NUCLEOTIDE SEQUENCE</scope>
    <source>
        <strain evidence="3">CECT 7928</strain>
    </source>
</reference>
<gene>
    <name evidence="3" type="ORF">VMF7928_02385</name>
</gene>
<sequence length="323" mass="37243">MSISVHLISIPEEEVVASRVIYLPESGGNFGRAPSCDIALPDQSKRISRVHGQIKLTDNGYTVVHSSPNRSMLNDKPLLRDKEYPLNDGDILKVENYTILISTLVNSKPEQKPAKVEDEPFTQNFTLELQEDDTDFLDTGNIDTEIKNESSFSQDHVLSDDPFESDPFEDIDKSKIEPNIETESFEDVDSIETSSPFSPPESDSEYLPVNSMAARGTYLRESIDKLITMAEKNEQYLQNPQLQHEALFEALEKTVDQFLEHFAPRQLESQFNEYIGGIFSSKEKKYWRIYRKHFKHRKENGDFQRQFKALFMENMQKQSKDNQ</sequence>
<proteinExistence type="predicted"/>
<evidence type="ECO:0000313" key="4">
    <source>
        <dbReference type="Proteomes" id="UP000838748"/>
    </source>
</evidence>
<organism evidence="3 4">
    <name type="scientific">Vibrio marisflavi CECT 7928</name>
    <dbReference type="NCBI Taxonomy" id="634439"/>
    <lineage>
        <taxon>Bacteria</taxon>
        <taxon>Pseudomonadati</taxon>
        <taxon>Pseudomonadota</taxon>
        <taxon>Gammaproteobacteria</taxon>
        <taxon>Vibrionales</taxon>
        <taxon>Vibrionaceae</taxon>
        <taxon>Vibrio</taxon>
    </lineage>
</organism>
<dbReference type="InterPro" id="IPR008984">
    <property type="entry name" value="SMAD_FHA_dom_sf"/>
</dbReference>
<comment type="caution">
    <text evidence="3">The sequence shown here is derived from an EMBL/GenBank/DDBJ whole genome shotgun (WGS) entry which is preliminary data.</text>
</comment>
<evidence type="ECO:0000259" key="2">
    <source>
        <dbReference type="PROSITE" id="PS50006"/>
    </source>
</evidence>
<dbReference type="PROSITE" id="PS50006">
    <property type="entry name" value="FHA_DOMAIN"/>
    <property type="match status" value="1"/>
</dbReference>
<dbReference type="InterPro" id="IPR000253">
    <property type="entry name" value="FHA_dom"/>
</dbReference>
<dbReference type="RefSeq" id="WP_237361720.1">
    <property type="nucleotide sequence ID" value="NZ_CAKLDM010000002.1"/>
</dbReference>
<dbReference type="Pfam" id="PF20232">
    <property type="entry name" value="T6SS_FHA_C"/>
    <property type="match status" value="1"/>
</dbReference>
<dbReference type="SMART" id="SM00240">
    <property type="entry name" value="FHA"/>
    <property type="match status" value="1"/>
</dbReference>
<dbReference type="Proteomes" id="UP000838748">
    <property type="component" value="Unassembled WGS sequence"/>
</dbReference>